<dbReference type="CDD" id="cd00834">
    <property type="entry name" value="KAS_I_II"/>
    <property type="match status" value="1"/>
</dbReference>
<feature type="domain" description="Ketosynthase family 3 (KS3)" evidence="14">
    <location>
        <begin position="3"/>
        <end position="413"/>
    </location>
</feature>
<dbReference type="InterPro" id="IPR018201">
    <property type="entry name" value="Ketoacyl_synth_AS"/>
</dbReference>
<dbReference type="Proteomes" id="UP000218890">
    <property type="component" value="Chromosome"/>
</dbReference>
<dbReference type="PIRSF" id="PIRSF000447">
    <property type="entry name" value="KAS_II"/>
    <property type="match status" value="1"/>
</dbReference>
<evidence type="ECO:0000259" key="14">
    <source>
        <dbReference type="PROSITE" id="PS52004"/>
    </source>
</evidence>
<dbReference type="PROSITE" id="PS52004">
    <property type="entry name" value="KS3_2"/>
    <property type="match status" value="1"/>
</dbReference>
<evidence type="ECO:0000256" key="3">
    <source>
        <dbReference type="ARBA" id="ARBA00012356"/>
    </source>
</evidence>
<evidence type="ECO:0000256" key="6">
    <source>
        <dbReference type="ARBA" id="ARBA00022679"/>
    </source>
</evidence>
<dbReference type="PROSITE" id="PS00606">
    <property type="entry name" value="KS3_1"/>
    <property type="match status" value="1"/>
</dbReference>
<dbReference type="SMART" id="SM00825">
    <property type="entry name" value="PKS_KS"/>
    <property type="match status" value="1"/>
</dbReference>
<comment type="catalytic activity">
    <reaction evidence="11">
        <text>a fatty acyl-[ACP] + malonyl-[ACP] + H(+) = a 3-oxoacyl-[ACP] + holo-[ACP] + CO2</text>
        <dbReference type="Rhea" id="RHEA:22836"/>
        <dbReference type="Rhea" id="RHEA-COMP:9623"/>
        <dbReference type="Rhea" id="RHEA-COMP:9685"/>
        <dbReference type="Rhea" id="RHEA-COMP:9916"/>
        <dbReference type="Rhea" id="RHEA-COMP:14125"/>
        <dbReference type="ChEBI" id="CHEBI:15378"/>
        <dbReference type="ChEBI" id="CHEBI:16526"/>
        <dbReference type="ChEBI" id="CHEBI:64479"/>
        <dbReference type="ChEBI" id="CHEBI:78449"/>
        <dbReference type="ChEBI" id="CHEBI:78776"/>
        <dbReference type="ChEBI" id="CHEBI:138651"/>
    </reaction>
</comment>
<dbReference type="GO" id="GO:0005829">
    <property type="term" value="C:cytosol"/>
    <property type="evidence" value="ECO:0007669"/>
    <property type="project" value="TreeGrafter"/>
</dbReference>
<feature type="active site" description="For beta-ketoacyl synthase activity" evidence="12">
    <location>
        <position position="164"/>
    </location>
</feature>
<dbReference type="GO" id="GO:0006633">
    <property type="term" value="P:fatty acid biosynthetic process"/>
    <property type="evidence" value="ECO:0007669"/>
    <property type="project" value="UniProtKB-UniRule"/>
</dbReference>
<gene>
    <name evidence="15" type="primary">fabF1</name>
    <name evidence="15" type="ORF">HH1059_12970</name>
</gene>
<dbReference type="KEGG" id="hhk:HH1059_12970"/>
<keyword evidence="7" id="KW-0276">Fatty acid metabolism</keyword>
<dbReference type="SUPFAM" id="SSF53901">
    <property type="entry name" value="Thiolase-like"/>
    <property type="match status" value="2"/>
</dbReference>
<dbReference type="PANTHER" id="PTHR11712:SF336">
    <property type="entry name" value="3-OXOACYL-[ACYL-CARRIER-PROTEIN] SYNTHASE, MITOCHONDRIAL"/>
    <property type="match status" value="1"/>
</dbReference>
<evidence type="ECO:0000256" key="1">
    <source>
        <dbReference type="ARBA" id="ARBA00005194"/>
    </source>
</evidence>
<dbReference type="Pfam" id="PF02801">
    <property type="entry name" value="Ketoacyl-synt_C"/>
    <property type="match status" value="1"/>
</dbReference>
<dbReference type="UniPathway" id="UPA00094"/>
<dbReference type="InterPro" id="IPR014031">
    <property type="entry name" value="Ketoacyl_synth_C"/>
</dbReference>
<dbReference type="NCBIfam" id="NF005589">
    <property type="entry name" value="PRK07314.1"/>
    <property type="match status" value="1"/>
</dbReference>
<dbReference type="InterPro" id="IPR016039">
    <property type="entry name" value="Thiolase-like"/>
</dbReference>
<dbReference type="AlphaFoldDB" id="A0A0X8X9I0"/>
<name>A0A0X8X9I0_HALHR</name>
<comment type="catalytic activity">
    <reaction evidence="11">
        <text>(9Z)-hexadecenoyl-[ACP] + malonyl-[ACP] + H(+) = 3-oxo-(11Z)-octadecenoyl-[ACP] + holo-[ACP] + CO2</text>
        <dbReference type="Rhea" id="RHEA:55040"/>
        <dbReference type="Rhea" id="RHEA-COMP:9623"/>
        <dbReference type="Rhea" id="RHEA-COMP:9685"/>
        <dbReference type="Rhea" id="RHEA-COMP:10800"/>
        <dbReference type="Rhea" id="RHEA-COMP:14074"/>
        <dbReference type="ChEBI" id="CHEBI:15378"/>
        <dbReference type="ChEBI" id="CHEBI:16526"/>
        <dbReference type="ChEBI" id="CHEBI:64479"/>
        <dbReference type="ChEBI" id="CHEBI:78449"/>
        <dbReference type="ChEBI" id="CHEBI:83989"/>
        <dbReference type="ChEBI" id="CHEBI:138538"/>
        <dbReference type="EC" id="2.3.1.179"/>
    </reaction>
</comment>
<evidence type="ECO:0000256" key="5">
    <source>
        <dbReference type="ARBA" id="ARBA00022516"/>
    </source>
</evidence>
<keyword evidence="16" id="KW-1185">Reference proteome</keyword>
<keyword evidence="10 11" id="KW-0012">Acyltransferase</keyword>
<evidence type="ECO:0000256" key="10">
    <source>
        <dbReference type="ARBA" id="ARBA00023315"/>
    </source>
</evidence>
<sequence>MDSNAVVVTGVGIVSPVGITADEAWESVISGKSGVRSIAEFDVSSYSVRIGGTIEGFDIARHLSAKEAKRMDPFIHYAFGASAQAIDDSGLDVESSEPDRIGIAIGSGIGGIQGIENGHQALIDGGPRKVSPFLVPSSVINMASGNISIHFGMRGPNLSAVTACAAGTHSIGVSARMIAAGDADVMLAGGAEKCITPLGVASFASARALSQRNDAPEQASRPWDSDRDGFVLSEGAAVLVLESYEHAKRRGANIYAQVTGFGNSADAYHITQPAESGEGAQRCMARALADARLNPEDIDYINAHGTSTVVGDVAEAAAVRRLFYANGAHGVPMSSTKSMTGHMLGAAGGIEAAFCLLAIRDGVIPPTINLDEQDQQCEGLDLVPHEARQKGLRHVLTNSFGFGGTNASLIFSHVE</sequence>
<evidence type="ECO:0000256" key="7">
    <source>
        <dbReference type="ARBA" id="ARBA00022832"/>
    </source>
</evidence>
<dbReference type="EC" id="2.3.1.179" evidence="3 11"/>
<dbReference type="Gene3D" id="3.40.47.10">
    <property type="match status" value="1"/>
</dbReference>
<evidence type="ECO:0000313" key="16">
    <source>
        <dbReference type="Proteomes" id="UP000218890"/>
    </source>
</evidence>
<comment type="function">
    <text evidence="11">Involved in the type II fatty acid elongation cycle. Catalyzes the elongation of a wide range of acyl-ACP by the addition of two carbons from malonyl-ACP to an acyl acceptor. Can efficiently catalyze the conversion of palmitoleoyl-ACP (cis-hexadec-9-enoyl-ACP) to cis-vaccenoyl-ACP (cis-octadec-11-enoyl-ACP), an essential step in the thermal regulation of fatty acid composition.</text>
</comment>
<evidence type="ECO:0000256" key="9">
    <source>
        <dbReference type="ARBA" id="ARBA00023160"/>
    </source>
</evidence>
<dbReference type="EMBL" id="AP017372">
    <property type="protein sequence ID" value="BAU58005.1"/>
    <property type="molecule type" value="Genomic_DNA"/>
</dbReference>
<dbReference type="InterPro" id="IPR014030">
    <property type="entry name" value="Ketoacyl_synth_N"/>
</dbReference>
<dbReference type="InterPro" id="IPR000794">
    <property type="entry name" value="Beta-ketoacyl_synthase"/>
</dbReference>
<accession>A0A0X8X9I0</accession>
<evidence type="ECO:0000256" key="11">
    <source>
        <dbReference type="PIRNR" id="PIRNR000447"/>
    </source>
</evidence>
<dbReference type="Pfam" id="PF00109">
    <property type="entry name" value="ketoacyl-synt"/>
    <property type="match status" value="1"/>
</dbReference>
<organism evidence="15 16">
    <name type="scientific">Halorhodospira halochloris</name>
    <name type="common">Ectothiorhodospira halochloris</name>
    <dbReference type="NCBI Taxonomy" id="1052"/>
    <lineage>
        <taxon>Bacteria</taxon>
        <taxon>Pseudomonadati</taxon>
        <taxon>Pseudomonadota</taxon>
        <taxon>Gammaproteobacteria</taxon>
        <taxon>Chromatiales</taxon>
        <taxon>Ectothiorhodospiraceae</taxon>
        <taxon>Halorhodospira</taxon>
    </lineage>
</organism>
<keyword evidence="9 11" id="KW-0275">Fatty acid biosynthesis</keyword>
<reference evidence="15" key="1">
    <citation type="submission" date="2016-02" db="EMBL/GenBank/DDBJ databases">
        <title>Halorhodospira halochloris DSM-1059 complete genome, version 2.</title>
        <authorList>
            <person name="Tsukatani Y."/>
        </authorList>
    </citation>
    <scope>NUCLEOTIDE SEQUENCE</scope>
    <source>
        <strain evidence="15">DSM 1059</strain>
    </source>
</reference>
<keyword evidence="8" id="KW-0443">Lipid metabolism</keyword>
<dbReference type="FunFam" id="3.40.47.10:FF:000009">
    <property type="entry name" value="3-oxoacyl-[acyl-carrier-protein] synthase 2"/>
    <property type="match status" value="1"/>
</dbReference>
<dbReference type="InterPro" id="IPR017568">
    <property type="entry name" value="3-oxoacyl-ACP_synth-2"/>
</dbReference>
<evidence type="ECO:0000313" key="15">
    <source>
        <dbReference type="EMBL" id="BAU58005.1"/>
    </source>
</evidence>
<dbReference type="PANTHER" id="PTHR11712">
    <property type="entry name" value="POLYKETIDE SYNTHASE-RELATED"/>
    <property type="match status" value="1"/>
</dbReference>
<dbReference type="InterPro" id="IPR020841">
    <property type="entry name" value="PKS_Beta-ketoAc_synthase_dom"/>
</dbReference>
<dbReference type="RefSeq" id="WP_096409375.1">
    <property type="nucleotide sequence ID" value="NZ_AP017372.2"/>
</dbReference>
<comment type="pathway">
    <text evidence="1 11">Lipid metabolism; fatty acid biosynthesis.</text>
</comment>
<evidence type="ECO:0000256" key="13">
    <source>
        <dbReference type="RuleBase" id="RU003694"/>
    </source>
</evidence>
<comment type="similarity">
    <text evidence="2 11 13">Belongs to the thiolase-like superfamily. Beta-ketoacyl-ACP synthases family.</text>
</comment>
<dbReference type="OrthoDB" id="9808669at2"/>
<evidence type="ECO:0000256" key="8">
    <source>
        <dbReference type="ARBA" id="ARBA00023098"/>
    </source>
</evidence>
<dbReference type="NCBIfam" id="TIGR03150">
    <property type="entry name" value="fabF"/>
    <property type="match status" value="1"/>
</dbReference>
<keyword evidence="5 11" id="KW-0444">Lipid biosynthesis</keyword>
<dbReference type="GO" id="GO:0004315">
    <property type="term" value="F:3-oxoacyl-[acyl-carrier-protein] synthase activity"/>
    <property type="evidence" value="ECO:0007669"/>
    <property type="project" value="UniProtKB-UniRule"/>
</dbReference>
<evidence type="ECO:0000256" key="12">
    <source>
        <dbReference type="PIRSR" id="PIRSR000447-1"/>
    </source>
</evidence>
<evidence type="ECO:0000256" key="2">
    <source>
        <dbReference type="ARBA" id="ARBA00008467"/>
    </source>
</evidence>
<evidence type="ECO:0000256" key="4">
    <source>
        <dbReference type="ARBA" id="ARBA00014657"/>
    </source>
</evidence>
<proteinExistence type="inferred from homology"/>
<keyword evidence="6 11" id="KW-0808">Transferase</keyword>
<protein>
    <recommendedName>
        <fullName evidence="4 11">3-oxoacyl-[acyl-carrier-protein] synthase 2</fullName>
        <ecNumber evidence="3 11">2.3.1.179</ecNumber>
    </recommendedName>
</protein>